<protein>
    <submittedName>
        <fullName evidence="2">Uncharacterized protein</fullName>
    </submittedName>
</protein>
<comment type="caution">
    <text evidence="2">The sequence shown here is derived from an EMBL/GenBank/DDBJ whole genome shotgun (WGS) entry which is preliminary data.</text>
</comment>
<feature type="region of interest" description="Disordered" evidence="1">
    <location>
        <begin position="50"/>
        <end position="71"/>
    </location>
</feature>
<gene>
    <name evidence="2" type="ORF">Taro_018667</name>
</gene>
<evidence type="ECO:0000313" key="3">
    <source>
        <dbReference type="Proteomes" id="UP000652761"/>
    </source>
</evidence>
<reference evidence="2" key="1">
    <citation type="submission" date="2017-07" db="EMBL/GenBank/DDBJ databases">
        <title>Taro Niue Genome Assembly and Annotation.</title>
        <authorList>
            <person name="Atibalentja N."/>
            <person name="Keating K."/>
            <person name="Fields C.J."/>
        </authorList>
    </citation>
    <scope>NUCLEOTIDE SEQUENCE</scope>
    <source>
        <strain evidence="2">Niue_2</strain>
        <tissue evidence="2">Leaf</tissue>
    </source>
</reference>
<sequence>MGPMDEANQWSDIVPTAEDQPRRSNNGWAIVPFYPEDSGVCSMTPAHGICSPKLQEPGQVDGPRPEDRRGRLTPAEDILLLHEEPQNWIASKPKEYEFLLRI</sequence>
<accession>A0A843URM5</accession>
<keyword evidence="3" id="KW-1185">Reference proteome</keyword>
<evidence type="ECO:0000313" key="2">
    <source>
        <dbReference type="EMBL" id="MQL86138.1"/>
    </source>
</evidence>
<evidence type="ECO:0000256" key="1">
    <source>
        <dbReference type="SAM" id="MobiDB-lite"/>
    </source>
</evidence>
<dbReference type="EMBL" id="NMUH01000876">
    <property type="protein sequence ID" value="MQL86138.1"/>
    <property type="molecule type" value="Genomic_DNA"/>
</dbReference>
<name>A0A843URM5_COLES</name>
<feature type="region of interest" description="Disordered" evidence="1">
    <location>
        <begin position="1"/>
        <end position="25"/>
    </location>
</feature>
<dbReference type="Proteomes" id="UP000652761">
    <property type="component" value="Unassembled WGS sequence"/>
</dbReference>
<dbReference type="AlphaFoldDB" id="A0A843URM5"/>
<proteinExistence type="predicted"/>
<organism evidence="2 3">
    <name type="scientific">Colocasia esculenta</name>
    <name type="common">Wild taro</name>
    <name type="synonym">Arum esculentum</name>
    <dbReference type="NCBI Taxonomy" id="4460"/>
    <lineage>
        <taxon>Eukaryota</taxon>
        <taxon>Viridiplantae</taxon>
        <taxon>Streptophyta</taxon>
        <taxon>Embryophyta</taxon>
        <taxon>Tracheophyta</taxon>
        <taxon>Spermatophyta</taxon>
        <taxon>Magnoliopsida</taxon>
        <taxon>Liliopsida</taxon>
        <taxon>Araceae</taxon>
        <taxon>Aroideae</taxon>
        <taxon>Colocasieae</taxon>
        <taxon>Colocasia</taxon>
    </lineage>
</organism>